<evidence type="ECO:0000313" key="2">
    <source>
        <dbReference type="Proteomes" id="UP000296999"/>
    </source>
</evidence>
<dbReference type="EMBL" id="MK620901">
    <property type="protein sequence ID" value="QBZ72883.1"/>
    <property type="molecule type" value="Genomic_DNA"/>
</dbReference>
<accession>A0A4D6E2J9</accession>
<dbReference type="InterPro" id="IPR058009">
    <property type="entry name" value="TTP_Phage_16"/>
</dbReference>
<evidence type="ECO:0000313" key="1">
    <source>
        <dbReference type="EMBL" id="QBZ72883.1"/>
    </source>
</evidence>
<reference evidence="1 2" key="1">
    <citation type="submission" date="2019-03" db="EMBL/GenBank/DDBJ databases">
        <authorList>
            <person name="Borsha N.H."/>
            <person name="McKenzie R."/>
            <person name="Ailani S."/>
            <person name="Almanzar G."/>
            <person name="Beggarly V.A."/>
            <person name="Joyner G.L."/>
            <person name="Kim J.H."/>
            <person name="Lin Y.H."/>
            <person name="Liu V."/>
            <person name="Mandell Z.B."/>
            <person name="Mock D.J."/>
            <person name="Nasir A."/>
            <person name="Nguyen Q.A."/>
            <person name="Pareek P."/>
            <person name="Patel N.B."/>
            <person name="Patel P.S."/>
            <person name="Patel S.B."/>
            <person name="Patel T.N."/>
            <person name="Sargent E.J."/>
            <person name="Selamaj E."/>
            <person name="Soroush S."/>
            <person name="Zurlo S.J."/>
            <person name="Dalia R."/>
            <person name="Khakhina S."/>
            <person name="Gurney S.M.R."/>
            <person name="Garlena R.A."/>
            <person name="Russell D.A."/>
            <person name="Pope W.H."/>
            <person name="Jacobs-Sera D."/>
            <person name="Hatfull G.F."/>
        </authorList>
    </citation>
    <scope>NUCLEOTIDE SEQUENCE [LARGE SCALE GENOMIC DNA]</scope>
</reference>
<name>A0A4D6E2J9_9CAUD</name>
<dbReference type="Pfam" id="PF25595">
    <property type="entry name" value="Phage_TTP_16"/>
    <property type="match status" value="1"/>
</dbReference>
<sequence length="166" mass="17408">MAPITQWNPSTQISRGNVAVGVAPAIEDINNPVLSELTTGIGLDCSITTMNGTSSTDSESIDWLCDPASEQLPGSTTHSIDDLLIKATGQGDEDLINGLNIGDVVYIWRRDGIPHETAPAAGQFVWVWKAIITSIDPAEANNTFIGITAHVTVLARSVTAVAIAAA</sequence>
<gene>
    <name evidence="1" type="primary">14</name>
    <name evidence="1" type="ORF">SEA_PRINCEPHERGUS_14</name>
</gene>
<organism evidence="1 2">
    <name type="scientific">Microbacterium phage PrincePhergus</name>
    <dbReference type="NCBI Taxonomy" id="2562193"/>
    <lineage>
        <taxon>Viruses</taxon>
        <taxon>Duplodnaviria</taxon>
        <taxon>Heunggongvirae</taxon>
        <taxon>Uroviricota</taxon>
        <taxon>Caudoviricetes</taxon>
        <taxon>Kojivirus</taxon>
        <taxon>Kojivirus koji</taxon>
    </lineage>
</organism>
<protein>
    <submittedName>
        <fullName evidence="1">Major tail protein</fullName>
    </submittedName>
</protein>
<proteinExistence type="predicted"/>
<dbReference type="Proteomes" id="UP000296999">
    <property type="component" value="Segment"/>
</dbReference>